<accession>A0A0F9E1L8</accession>
<proteinExistence type="predicted"/>
<evidence type="ECO:0000313" key="1">
    <source>
        <dbReference type="EMBL" id="KKL18043.1"/>
    </source>
</evidence>
<sequence length="405" mass="44296">MSIWDEIEQEEVGFQNWYQQKAGEQGLNPNPDDPLHFYDYRAAFKAGAKPDKSGHWPSKFKLKGHPREIVDGINTRTGQPVSVWDEAGADFAADEEESSYGKQLLGSLTKGGMRIGQAALEMPKHIAWMAAKVGGVPTDRPLRPGDIGYDIIKKEQQKIKADPSYKPLGIKHRELIEQHKRGREAIIKAHPEWEYDPPENFLDLLTSPRKLSLAIAESAPMLVAAGVAVVAGQPAIAGAIIYGSEGQESYDMAIEDGATNEQAEQAYHLYGSVATLLESLQLQGILKFGKKSYQTVLHRTVQKIAKKGTKSLTRQAVELAGQEAIEEMAQGTWQEVTAKIVYDKSIPGGLWDFIDRRAQEGLIGGTMALIPGIGGATLAQSRNLINGISEQNNISPEESTEAIAN</sequence>
<gene>
    <name evidence="1" type="ORF">LCGC14_2479460</name>
</gene>
<reference evidence="1" key="1">
    <citation type="journal article" date="2015" name="Nature">
        <title>Complex archaea that bridge the gap between prokaryotes and eukaryotes.</title>
        <authorList>
            <person name="Spang A."/>
            <person name="Saw J.H."/>
            <person name="Jorgensen S.L."/>
            <person name="Zaremba-Niedzwiedzka K."/>
            <person name="Martijn J."/>
            <person name="Lind A.E."/>
            <person name="van Eijk R."/>
            <person name="Schleper C."/>
            <person name="Guy L."/>
            <person name="Ettema T.J."/>
        </authorList>
    </citation>
    <scope>NUCLEOTIDE SEQUENCE</scope>
</reference>
<name>A0A0F9E1L8_9ZZZZ</name>
<comment type="caution">
    <text evidence="1">The sequence shown here is derived from an EMBL/GenBank/DDBJ whole genome shotgun (WGS) entry which is preliminary data.</text>
</comment>
<dbReference type="AlphaFoldDB" id="A0A0F9E1L8"/>
<feature type="non-terminal residue" evidence="1">
    <location>
        <position position="405"/>
    </location>
</feature>
<protein>
    <submittedName>
        <fullName evidence="1">Uncharacterized protein</fullName>
    </submittedName>
</protein>
<organism evidence="1">
    <name type="scientific">marine sediment metagenome</name>
    <dbReference type="NCBI Taxonomy" id="412755"/>
    <lineage>
        <taxon>unclassified sequences</taxon>
        <taxon>metagenomes</taxon>
        <taxon>ecological metagenomes</taxon>
    </lineage>
</organism>
<dbReference type="EMBL" id="LAZR01039022">
    <property type="protein sequence ID" value="KKL18043.1"/>
    <property type="molecule type" value="Genomic_DNA"/>
</dbReference>